<dbReference type="PANTHER" id="PTHR41287">
    <property type="match status" value="1"/>
</dbReference>
<feature type="domain" description="Terminase large subunit-like ATPase" evidence="1">
    <location>
        <begin position="47"/>
        <end position="220"/>
    </location>
</feature>
<dbReference type="InterPro" id="IPR027417">
    <property type="entry name" value="P-loop_NTPase"/>
</dbReference>
<evidence type="ECO:0000259" key="2">
    <source>
        <dbReference type="Pfam" id="PF20441"/>
    </source>
</evidence>
<feature type="domain" description="Terminase large subunit-like endonuclease" evidence="2">
    <location>
        <begin position="232"/>
        <end position="510"/>
    </location>
</feature>
<evidence type="ECO:0000313" key="3">
    <source>
        <dbReference type="EMBL" id="DAF86847.1"/>
    </source>
</evidence>
<name>A0A8S5TXF2_9CAUD</name>
<dbReference type="Pfam" id="PF03354">
    <property type="entry name" value="TerL_ATPase"/>
    <property type="match status" value="1"/>
</dbReference>
<accession>A0A8S5TXF2</accession>
<dbReference type="GO" id="GO:0004519">
    <property type="term" value="F:endonuclease activity"/>
    <property type="evidence" value="ECO:0007669"/>
    <property type="project" value="InterPro"/>
</dbReference>
<dbReference type="Gene3D" id="3.30.420.240">
    <property type="match status" value="1"/>
</dbReference>
<protein>
    <submittedName>
        <fullName evidence="3">Terminase large subunit</fullName>
    </submittedName>
</protein>
<dbReference type="InterPro" id="IPR005021">
    <property type="entry name" value="Terminase_largesu-like"/>
</dbReference>
<proteinExistence type="predicted"/>
<dbReference type="EMBL" id="BK015954">
    <property type="protein sequence ID" value="DAF86847.1"/>
    <property type="molecule type" value="Genomic_DNA"/>
</dbReference>
<dbReference type="Gene3D" id="3.40.50.300">
    <property type="entry name" value="P-loop containing nucleotide triphosphate hydrolases"/>
    <property type="match status" value="1"/>
</dbReference>
<dbReference type="PANTHER" id="PTHR41287:SF1">
    <property type="entry name" value="PROTEIN YMFN"/>
    <property type="match status" value="1"/>
</dbReference>
<organism evidence="3">
    <name type="scientific">Siphoviridae sp. ctUi914</name>
    <dbReference type="NCBI Taxonomy" id="2825529"/>
    <lineage>
        <taxon>Viruses</taxon>
        <taxon>Duplodnaviria</taxon>
        <taxon>Heunggongvirae</taxon>
        <taxon>Uroviricota</taxon>
        <taxon>Caudoviricetes</taxon>
    </lineage>
</organism>
<sequence>MKKYTPTKFKAKDSVYDKAKADYAVSFIECLCHTKGTWAGKPFTLIDWQEQIIRDIFGIIKPNGYRQFNTAYIEIPKKMGKSELAAAVALLLTCGDGEERAEVYGCAADRQQASIVFEVAADMVRMCPALNRRVKILTATKRIVYLPTNSFYQVLSAEAYSKHGFNIHGVVFDELHTQPNRKLFDVMTKGSGDARMQPLYFLITTAGTDTKSICYETHQKANDLLEGRKIDPTFYPVIYGADENDDWTDPKVWKKANPSLGITVGIDKVKAACESAKQNPAEENAFRQLRLNQWVKQAVRWMPMEKWDRCAFAVNEDDLEGRVCYGGLDLSSTTDITAFVLVFPPLDEEGKFVILPYFWIPEENMSQRVNRDHVPYDVWERQGYLQTTEGNVVHYGYIEKFIERLGERFNIREIAFDRWGAVQMVQNLEGMGFTVVPFGQGFKDMSPPTKELMKLVLEQRIAHAGHPVLRWMMDNIYVRTDPAENIKPDKEKSTEKIDGAVATIMALDRAIRCGNGTGESVYDTRGILFL</sequence>
<dbReference type="InterPro" id="IPR046462">
    <property type="entry name" value="TerL_nuclease"/>
</dbReference>
<dbReference type="InterPro" id="IPR046461">
    <property type="entry name" value="TerL_ATPase"/>
</dbReference>
<dbReference type="Pfam" id="PF20441">
    <property type="entry name" value="TerL_nuclease"/>
    <property type="match status" value="1"/>
</dbReference>
<reference evidence="3" key="1">
    <citation type="journal article" date="2021" name="Proc. Natl. Acad. Sci. U.S.A.">
        <title>A Catalog of Tens of Thousands of Viruses from Human Metagenomes Reveals Hidden Associations with Chronic Diseases.</title>
        <authorList>
            <person name="Tisza M.J."/>
            <person name="Buck C.B."/>
        </authorList>
    </citation>
    <scope>NUCLEOTIDE SEQUENCE</scope>
    <source>
        <strain evidence="3">CtUi914</strain>
    </source>
</reference>
<evidence type="ECO:0000259" key="1">
    <source>
        <dbReference type="Pfam" id="PF03354"/>
    </source>
</evidence>